<dbReference type="Proteomes" id="UP000515211">
    <property type="component" value="Chromosome 7"/>
</dbReference>
<dbReference type="AlphaFoldDB" id="A0A6P5MBL4"/>
<reference evidence="2" key="2">
    <citation type="submission" date="2025-08" db="UniProtKB">
        <authorList>
            <consortium name="RefSeq"/>
        </authorList>
    </citation>
    <scope>IDENTIFICATION</scope>
    <source>
        <tissue evidence="2">Whole plant</tissue>
    </source>
</reference>
<dbReference type="RefSeq" id="XP_020982567.1">
    <property type="nucleotide sequence ID" value="XM_021126908.2"/>
</dbReference>
<keyword evidence="1" id="KW-1185">Reference proteome</keyword>
<accession>A0A6P5MBL4</accession>
<reference evidence="1" key="1">
    <citation type="journal article" date="2016" name="Nat. Genet.">
        <title>The genome sequences of Arachis duranensis and Arachis ipaensis, the diploid ancestors of cultivated peanut.</title>
        <authorList>
            <person name="Bertioli D.J."/>
            <person name="Cannon S.B."/>
            <person name="Froenicke L."/>
            <person name="Huang G."/>
            <person name="Farmer A.D."/>
            <person name="Cannon E.K."/>
            <person name="Liu X."/>
            <person name="Gao D."/>
            <person name="Clevenger J."/>
            <person name="Dash S."/>
            <person name="Ren L."/>
            <person name="Moretzsohn M.C."/>
            <person name="Shirasawa K."/>
            <person name="Huang W."/>
            <person name="Vidigal B."/>
            <person name="Abernathy B."/>
            <person name="Chu Y."/>
            <person name="Niederhuth C.E."/>
            <person name="Umale P."/>
            <person name="Araujo A.C."/>
            <person name="Kozik A."/>
            <person name="Kim K.D."/>
            <person name="Burow M.D."/>
            <person name="Varshney R.K."/>
            <person name="Wang X."/>
            <person name="Zhang X."/>
            <person name="Barkley N."/>
            <person name="Guimaraes P.M."/>
            <person name="Isobe S."/>
            <person name="Guo B."/>
            <person name="Liao B."/>
            <person name="Stalker H.T."/>
            <person name="Schmitz R.J."/>
            <person name="Scheffler B.E."/>
            <person name="Leal-Bertioli S.C."/>
            <person name="Xun X."/>
            <person name="Jackson S.A."/>
            <person name="Michelmore R."/>
            <person name="Ozias-Akins P."/>
        </authorList>
    </citation>
    <scope>NUCLEOTIDE SEQUENCE [LARGE SCALE GENOMIC DNA]</scope>
    <source>
        <strain evidence="1">cv. V14167</strain>
    </source>
</reference>
<proteinExistence type="predicted"/>
<name>A0A6P5MBL4_ARADU</name>
<dbReference type="KEGG" id="adu:110273806"/>
<evidence type="ECO:0000313" key="2">
    <source>
        <dbReference type="RefSeq" id="XP_020982567.1"/>
    </source>
</evidence>
<dbReference type="GeneID" id="110273806"/>
<organism evidence="1 2">
    <name type="scientific">Arachis duranensis</name>
    <name type="common">Wild peanut</name>
    <dbReference type="NCBI Taxonomy" id="130453"/>
    <lineage>
        <taxon>Eukaryota</taxon>
        <taxon>Viridiplantae</taxon>
        <taxon>Streptophyta</taxon>
        <taxon>Embryophyta</taxon>
        <taxon>Tracheophyta</taxon>
        <taxon>Spermatophyta</taxon>
        <taxon>Magnoliopsida</taxon>
        <taxon>eudicotyledons</taxon>
        <taxon>Gunneridae</taxon>
        <taxon>Pentapetalae</taxon>
        <taxon>rosids</taxon>
        <taxon>fabids</taxon>
        <taxon>Fabales</taxon>
        <taxon>Fabaceae</taxon>
        <taxon>Papilionoideae</taxon>
        <taxon>50 kb inversion clade</taxon>
        <taxon>dalbergioids sensu lato</taxon>
        <taxon>Dalbergieae</taxon>
        <taxon>Pterocarpus clade</taxon>
        <taxon>Arachis</taxon>
    </lineage>
</organism>
<gene>
    <name evidence="2" type="primary">LOC110273806</name>
</gene>
<protein>
    <submittedName>
        <fullName evidence="2">Uncharacterized protein LOC110273806</fullName>
    </submittedName>
</protein>
<evidence type="ECO:0000313" key="1">
    <source>
        <dbReference type="Proteomes" id="UP000515211"/>
    </source>
</evidence>
<sequence>MSLFSLMKKIHKSLNNNSDADKTAGKASNKHQEWLLQDYNLSSWLSSSMDDAFKNRMVYCTLVHQIWNRLQQYFIFSNKTKMRKCKAQLKNVKKMNFSATDYLAKTQIGLVTWTIADQPMDTVSTLVAT</sequence>